<keyword evidence="1" id="KW-0732">Signal</keyword>
<accession>A0A261FXB2</accession>
<feature type="signal peptide" evidence="1">
    <location>
        <begin position="1"/>
        <end position="28"/>
    </location>
</feature>
<name>A0A261FXB2_9BIFI</name>
<dbReference type="AlphaFoldDB" id="A0A261FXB2"/>
<dbReference type="Gene3D" id="3.40.50.2300">
    <property type="match status" value="1"/>
</dbReference>
<sequence>MSVRLFRHTIAVLLCAIVCLTLSSCAPAGRAVGDTQDSEPEVAHIGKIKMDMLIGLIGSTQSSDIDTLALSAFDTAKVNAVYSSTVNASDPDEAARQAVNDMIDRRATIIVLNEADVNGKAATAWNQVLLRARDAGIPVTMLNPISAPDDDTLFAASLTTNDRATDAQPIARVLANIMDDKPHGREITVSTVAAEDLNRP</sequence>
<evidence type="ECO:0000256" key="1">
    <source>
        <dbReference type="SAM" id="SignalP"/>
    </source>
</evidence>
<dbReference type="InterPro" id="IPR028082">
    <property type="entry name" value="Peripla_BP_I"/>
</dbReference>
<comment type="caution">
    <text evidence="2">The sequence shown here is derived from an EMBL/GenBank/DDBJ whole genome shotgun (WGS) entry which is preliminary data.</text>
</comment>
<feature type="chain" id="PRO_5039098890" evidence="1">
    <location>
        <begin position="29"/>
        <end position="200"/>
    </location>
</feature>
<evidence type="ECO:0000313" key="3">
    <source>
        <dbReference type="Proteomes" id="UP000216074"/>
    </source>
</evidence>
<dbReference type="PROSITE" id="PS51257">
    <property type="entry name" value="PROKAR_LIPOPROTEIN"/>
    <property type="match status" value="1"/>
</dbReference>
<dbReference type="Proteomes" id="UP000216074">
    <property type="component" value="Unassembled WGS sequence"/>
</dbReference>
<evidence type="ECO:0000313" key="2">
    <source>
        <dbReference type="EMBL" id="OZG63802.1"/>
    </source>
</evidence>
<protein>
    <submittedName>
        <fullName evidence="2">Sugar ABC transporter substrate-binding protein</fullName>
    </submittedName>
</protein>
<proteinExistence type="predicted"/>
<organism evidence="2 3">
    <name type="scientific">Bifidobacterium hapali</name>
    <dbReference type="NCBI Taxonomy" id="1630172"/>
    <lineage>
        <taxon>Bacteria</taxon>
        <taxon>Bacillati</taxon>
        <taxon>Actinomycetota</taxon>
        <taxon>Actinomycetes</taxon>
        <taxon>Bifidobacteriales</taxon>
        <taxon>Bifidobacteriaceae</taxon>
        <taxon>Bifidobacterium</taxon>
    </lineage>
</organism>
<keyword evidence="3" id="KW-1185">Reference proteome</keyword>
<gene>
    <name evidence="2" type="ORF">BHAP_1521</name>
</gene>
<dbReference type="SUPFAM" id="SSF53822">
    <property type="entry name" value="Periplasmic binding protein-like I"/>
    <property type="match status" value="1"/>
</dbReference>
<dbReference type="EMBL" id="MWWY01000028">
    <property type="protein sequence ID" value="OZG63802.1"/>
    <property type="molecule type" value="Genomic_DNA"/>
</dbReference>
<reference evidence="2 3" key="1">
    <citation type="journal article" date="2017" name="BMC Genomics">
        <title>Comparative genomic and phylogenomic analyses of the Bifidobacteriaceae family.</title>
        <authorList>
            <person name="Lugli G.A."/>
            <person name="Milani C."/>
            <person name="Turroni F."/>
            <person name="Duranti S."/>
            <person name="Mancabelli L."/>
            <person name="Mangifesta M."/>
            <person name="Ferrario C."/>
            <person name="Modesto M."/>
            <person name="Mattarelli P."/>
            <person name="Jiri K."/>
            <person name="van Sinderen D."/>
            <person name="Ventura M."/>
        </authorList>
    </citation>
    <scope>NUCLEOTIDE SEQUENCE [LARGE SCALE GENOMIC DNA]</scope>
    <source>
        <strain evidence="2 3">DSM 100202</strain>
    </source>
</reference>